<name>A0A1V9XXS9_9ACAR</name>
<dbReference type="InParanoid" id="A0A1V9XXS9"/>
<evidence type="ECO:0000313" key="3">
    <source>
        <dbReference type="Proteomes" id="UP000192247"/>
    </source>
</evidence>
<protein>
    <submittedName>
        <fullName evidence="2">Uncharacterized protein</fullName>
    </submittedName>
</protein>
<dbReference type="EMBL" id="MNPL01002387">
    <property type="protein sequence ID" value="OQR78315.1"/>
    <property type="molecule type" value="Genomic_DNA"/>
</dbReference>
<feature type="region of interest" description="Disordered" evidence="1">
    <location>
        <begin position="82"/>
        <end position="105"/>
    </location>
</feature>
<accession>A0A1V9XXS9</accession>
<evidence type="ECO:0000313" key="2">
    <source>
        <dbReference type="EMBL" id="OQR78315.1"/>
    </source>
</evidence>
<sequence>MRKRNKDKYLNEPTNVTTNKYNYKQQIILSTSGETEEMEYDLSYEGTQVVRFYQVEDLIGHPVRRLLGGLKISRTDERFGLAHPKRHHPTGGGNVQLPTLNFKLP</sequence>
<gene>
    <name evidence="2" type="ORF">BIW11_02752</name>
</gene>
<dbReference type="AlphaFoldDB" id="A0A1V9XXS9"/>
<proteinExistence type="predicted"/>
<keyword evidence="3" id="KW-1185">Reference proteome</keyword>
<dbReference type="Proteomes" id="UP000192247">
    <property type="component" value="Unassembled WGS sequence"/>
</dbReference>
<evidence type="ECO:0000256" key="1">
    <source>
        <dbReference type="SAM" id="MobiDB-lite"/>
    </source>
</evidence>
<comment type="caution">
    <text evidence="2">The sequence shown here is derived from an EMBL/GenBank/DDBJ whole genome shotgun (WGS) entry which is preliminary data.</text>
</comment>
<reference evidence="2 3" key="1">
    <citation type="journal article" date="2017" name="Gigascience">
        <title>Draft genome of the honey bee ectoparasitic mite, Tropilaelaps mercedesae, is shaped by the parasitic life history.</title>
        <authorList>
            <person name="Dong X."/>
            <person name="Armstrong S.D."/>
            <person name="Xia D."/>
            <person name="Makepeace B.L."/>
            <person name="Darby A.C."/>
            <person name="Kadowaki T."/>
        </authorList>
    </citation>
    <scope>NUCLEOTIDE SEQUENCE [LARGE SCALE GENOMIC DNA]</scope>
    <source>
        <strain evidence="2">Wuxi-XJTLU</strain>
    </source>
</reference>
<organism evidence="2 3">
    <name type="scientific">Tropilaelaps mercedesae</name>
    <dbReference type="NCBI Taxonomy" id="418985"/>
    <lineage>
        <taxon>Eukaryota</taxon>
        <taxon>Metazoa</taxon>
        <taxon>Ecdysozoa</taxon>
        <taxon>Arthropoda</taxon>
        <taxon>Chelicerata</taxon>
        <taxon>Arachnida</taxon>
        <taxon>Acari</taxon>
        <taxon>Parasitiformes</taxon>
        <taxon>Mesostigmata</taxon>
        <taxon>Gamasina</taxon>
        <taxon>Dermanyssoidea</taxon>
        <taxon>Laelapidae</taxon>
        <taxon>Tropilaelaps</taxon>
    </lineage>
</organism>